<dbReference type="SUPFAM" id="SSF52172">
    <property type="entry name" value="CheY-like"/>
    <property type="match status" value="1"/>
</dbReference>
<feature type="transmembrane region" description="Helical" evidence="9">
    <location>
        <begin position="54"/>
        <end position="74"/>
    </location>
</feature>
<evidence type="ECO:0000256" key="1">
    <source>
        <dbReference type="ARBA" id="ARBA00000085"/>
    </source>
</evidence>
<dbReference type="InterPro" id="IPR036097">
    <property type="entry name" value="HisK_dim/P_sf"/>
</dbReference>
<dbReference type="GO" id="GO:0000155">
    <property type="term" value="F:phosphorelay sensor kinase activity"/>
    <property type="evidence" value="ECO:0007669"/>
    <property type="project" value="InterPro"/>
</dbReference>
<feature type="domain" description="Response regulatory" evidence="11">
    <location>
        <begin position="493"/>
        <end position="607"/>
    </location>
</feature>
<comment type="catalytic activity">
    <reaction evidence="1">
        <text>ATP + protein L-histidine = ADP + protein N-phospho-L-histidine.</text>
        <dbReference type="EC" id="2.7.13.3"/>
    </reaction>
</comment>
<dbReference type="InterPro" id="IPR004358">
    <property type="entry name" value="Sig_transdc_His_kin-like_C"/>
</dbReference>
<evidence type="ECO:0000313" key="13">
    <source>
        <dbReference type="Proteomes" id="UP000593765"/>
    </source>
</evidence>
<dbReference type="SMART" id="SM00448">
    <property type="entry name" value="REC"/>
    <property type="match status" value="1"/>
</dbReference>
<dbReference type="InterPro" id="IPR001789">
    <property type="entry name" value="Sig_transdc_resp-reg_receiver"/>
</dbReference>
<accession>A0A7M2X2B5</accession>
<name>A0A7M2X2B5_9BACT</name>
<keyword evidence="3 6" id="KW-0597">Phosphoprotein</keyword>
<dbReference type="KEGG" id="hbs:IPV69_10475"/>
<keyword evidence="7" id="KW-0175">Coiled coil</keyword>
<dbReference type="Pfam" id="PF00512">
    <property type="entry name" value="HisKA"/>
    <property type="match status" value="1"/>
</dbReference>
<dbReference type="SUPFAM" id="SSF55874">
    <property type="entry name" value="ATPase domain of HSP90 chaperone/DNA topoisomerase II/histidine kinase"/>
    <property type="match status" value="1"/>
</dbReference>
<dbReference type="SUPFAM" id="SSF55785">
    <property type="entry name" value="PYP-like sensor domain (PAS domain)"/>
    <property type="match status" value="1"/>
</dbReference>
<keyword evidence="9" id="KW-0472">Membrane</keyword>
<sequence>MAEPIADVAKRSDLFAAGRIAGGYLLFAALWILLSDRVVEMIVPPDRLDRITGFQTIKGLTFVTVTASLLWLLVVRRLAHTRKAERTAADTQRLLLTLADHFPGVVYIRDSTHRFMLIRGDMPGSVKSEEMTGNTDEGLHSPETFARLVKRDDDVIATGQPSQLVETVNIEGETIHYLVHRFPLSSPTGEPWVAGLAVNITERQRAEDRIREMARELEQASRMKDQFLTNLSHELRTPITAIRLWTEVLRDPSPDDMATIREAAMMIQHSALTQTLLIEDLLDVTRIIGGRLKVEFRPMRLDEVVVKTVELLGPMAEEHQVTVVTEILAPTPCRMLGDARRVQQVIWNLLTNAIKFSELQGTVFCRLTREGDDWLIRVIDQGRGISAHQLQHVFERFQQTSGSDQHTEAGVGIGLSIVKHIVEAHGGTVTGDSEGLGKGAVFSARFPAATQSALIPGGGERLPSYDEDDDSCNEAPATAAEPTLGQPLLAGRRILLVEDDPDSRSGLALLLGRAGAKVTAVESAEAALALNEPFDLLLSDIGLPGRDGCDLVRELRQREAWAHLPAIACSAYALPEDRTRALEAGFDEFVTKPVEADELIRLIADTSARPASHRSPTIRRPVPSDGQTG</sequence>
<dbReference type="InterPro" id="IPR036890">
    <property type="entry name" value="HATPase_C_sf"/>
</dbReference>
<feature type="region of interest" description="Disordered" evidence="8">
    <location>
        <begin position="456"/>
        <end position="481"/>
    </location>
</feature>
<dbReference type="FunFam" id="3.30.565.10:FF:000006">
    <property type="entry name" value="Sensor histidine kinase WalK"/>
    <property type="match status" value="1"/>
</dbReference>
<dbReference type="SMART" id="SM00387">
    <property type="entry name" value="HATPase_c"/>
    <property type="match status" value="1"/>
</dbReference>
<dbReference type="Pfam" id="PF00072">
    <property type="entry name" value="Response_reg"/>
    <property type="match status" value="1"/>
</dbReference>
<feature type="coiled-coil region" evidence="7">
    <location>
        <begin position="203"/>
        <end position="230"/>
    </location>
</feature>
<dbReference type="SMART" id="SM00388">
    <property type="entry name" value="HisKA"/>
    <property type="match status" value="1"/>
</dbReference>
<dbReference type="SUPFAM" id="SSF47384">
    <property type="entry name" value="Homodimeric domain of signal transducing histidine kinase"/>
    <property type="match status" value="1"/>
</dbReference>
<keyword evidence="5" id="KW-0418">Kinase</keyword>
<keyword evidence="9" id="KW-1133">Transmembrane helix</keyword>
<dbReference type="Gene3D" id="3.30.450.20">
    <property type="entry name" value="PAS domain"/>
    <property type="match status" value="1"/>
</dbReference>
<dbReference type="AlphaFoldDB" id="A0A7M2X2B5"/>
<evidence type="ECO:0000259" key="10">
    <source>
        <dbReference type="PROSITE" id="PS50109"/>
    </source>
</evidence>
<dbReference type="InterPro" id="IPR005467">
    <property type="entry name" value="His_kinase_dom"/>
</dbReference>
<dbReference type="PRINTS" id="PR00344">
    <property type="entry name" value="BCTRLSENSOR"/>
</dbReference>
<dbReference type="CDD" id="cd00082">
    <property type="entry name" value="HisKA"/>
    <property type="match status" value="1"/>
</dbReference>
<dbReference type="Pfam" id="PF02518">
    <property type="entry name" value="HATPase_c"/>
    <property type="match status" value="1"/>
</dbReference>
<evidence type="ECO:0000256" key="5">
    <source>
        <dbReference type="ARBA" id="ARBA00022777"/>
    </source>
</evidence>
<feature type="region of interest" description="Disordered" evidence="8">
    <location>
        <begin position="607"/>
        <end position="629"/>
    </location>
</feature>
<evidence type="ECO:0000259" key="11">
    <source>
        <dbReference type="PROSITE" id="PS50110"/>
    </source>
</evidence>
<dbReference type="PROSITE" id="PS50110">
    <property type="entry name" value="RESPONSE_REGULATORY"/>
    <property type="match status" value="1"/>
</dbReference>
<dbReference type="Gene3D" id="1.10.287.130">
    <property type="match status" value="1"/>
</dbReference>
<evidence type="ECO:0000256" key="8">
    <source>
        <dbReference type="SAM" id="MobiDB-lite"/>
    </source>
</evidence>
<gene>
    <name evidence="12" type="ORF">IPV69_10475</name>
</gene>
<dbReference type="PROSITE" id="PS50109">
    <property type="entry name" value="HIS_KIN"/>
    <property type="match status" value="1"/>
</dbReference>
<dbReference type="Proteomes" id="UP000593765">
    <property type="component" value="Chromosome"/>
</dbReference>
<feature type="modified residue" description="4-aspartylphosphate" evidence="6">
    <location>
        <position position="540"/>
    </location>
</feature>
<reference evidence="12 13" key="1">
    <citation type="submission" date="2020-10" db="EMBL/GenBank/DDBJ databases">
        <title>Wide distribution of Phycisphaera-like planctomycetes from WD2101 soil group in peatlands and genome analysis of the first cultivated representative.</title>
        <authorList>
            <person name="Dedysh S.N."/>
            <person name="Beletsky A.V."/>
            <person name="Ivanova A."/>
            <person name="Kulichevskaya I.S."/>
            <person name="Suzina N.E."/>
            <person name="Philippov D.A."/>
            <person name="Rakitin A.L."/>
            <person name="Mardanov A.V."/>
            <person name="Ravin N.V."/>
        </authorList>
    </citation>
    <scope>NUCLEOTIDE SEQUENCE [LARGE SCALE GENOMIC DNA]</scope>
    <source>
        <strain evidence="12 13">M1803</strain>
    </source>
</reference>
<evidence type="ECO:0000256" key="2">
    <source>
        <dbReference type="ARBA" id="ARBA00012438"/>
    </source>
</evidence>
<keyword evidence="13" id="KW-1185">Reference proteome</keyword>
<protein>
    <recommendedName>
        <fullName evidence="2">histidine kinase</fullName>
        <ecNumber evidence="2">2.7.13.3</ecNumber>
    </recommendedName>
</protein>
<evidence type="ECO:0000256" key="9">
    <source>
        <dbReference type="SAM" id="Phobius"/>
    </source>
</evidence>
<feature type="domain" description="Histidine kinase" evidence="10">
    <location>
        <begin position="230"/>
        <end position="450"/>
    </location>
</feature>
<evidence type="ECO:0000256" key="6">
    <source>
        <dbReference type="PROSITE-ProRule" id="PRU00169"/>
    </source>
</evidence>
<proteinExistence type="predicted"/>
<dbReference type="EC" id="2.7.13.3" evidence="2"/>
<dbReference type="InterPro" id="IPR003594">
    <property type="entry name" value="HATPase_dom"/>
</dbReference>
<dbReference type="InterPro" id="IPR035965">
    <property type="entry name" value="PAS-like_dom_sf"/>
</dbReference>
<dbReference type="RefSeq" id="WP_206295061.1">
    <property type="nucleotide sequence ID" value="NZ_CP063458.1"/>
</dbReference>
<dbReference type="PANTHER" id="PTHR43547">
    <property type="entry name" value="TWO-COMPONENT HISTIDINE KINASE"/>
    <property type="match status" value="1"/>
</dbReference>
<evidence type="ECO:0000256" key="3">
    <source>
        <dbReference type="ARBA" id="ARBA00022553"/>
    </source>
</evidence>
<dbReference type="Gene3D" id="3.40.50.2300">
    <property type="match status" value="1"/>
</dbReference>
<evidence type="ECO:0000256" key="7">
    <source>
        <dbReference type="SAM" id="Coils"/>
    </source>
</evidence>
<dbReference type="CDD" id="cd17580">
    <property type="entry name" value="REC_2_DhkD-like"/>
    <property type="match status" value="1"/>
</dbReference>
<dbReference type="Pfam" id="PF08448">
    <property type="entry name" value="PAS_4"/>
    <property type="match status" value="1"/>
</dbReference>
<organism evidence="12 13">
    <name type="scientific">Humisphaera borealis</name>
    <dbReference type="NCBI Taxonomy" id="2807512"/>
    <lineage>
        <taxon>Bacteria</taxon>
        <taxon>Pseudomonadati</taxon>
        <taxon>Planctomycetota</taxon>
        <taxon>Phycisphaerae</taxon>
        <taxon>Tepidisphaerales</taxon>
        <taxon>Tepidisphaeraceae</taxon>
        <taxon>Humisphaera</taxon>
    </lineage>
</organism>
<keyword evidence="9" id="KW-0812">Transmembrane</keyword>
<dbReference type="InterPro" id="IPR013656">
    <property type="entry name" value="PAS_4"/>
</dbReference>
<feature type="transmembrane region" description="Helical" evidence="9">
    <location>
        <begin position="12"/>
        <end position="34"/>
    </location>
</feature>
<keyword evidence="4" id="KW-0808">Transferase</keyword>
<evidence type="ECO:0000256" key="4">
    <source>
        <dbReference type="ARBA" id="ARBA00022679"/>
    </source>
</evidence>
<dbReference type="PANTHER" id="PTHR43547:SF2">
    <property type="entry name" value="HYBRID SIGNAL TRANSDUCTION HISTIDINE KINASE C"/>
    <property type="match status" value="1"/>
</dbReference>
<dbReference type="EMBL" id="CP063458">
    <property type="protein sequence ID" value="QOV91749.1"/>
    <property type="molecule type" value="Genomic_DNA"/>
</dbReference>
<evidence type="ECO:0000313" key="12">
    <source>
        <dbReference type="EMBL" id="QOV91749.1"/>
    </source>
</evidence>
<dbReference type="Gene3D" id="3.30.565.10">
    <property type="entry name" value="Histidine kinase-like ATPase, C-terminal domain"/>
    <property type="match status" value="1"/>
</dbReference>
<dbReference type="InterPro" id="IPR011006">
    <property type="entry name" value="CheY-like_superfamily"/>
</dbReference>
<dbReference type="InterPro" id="IPR003661">
    <property type="entry name" value="HisK_dim/P_dom"/>
</dbReference>